<feature type="region of interest" description="Disordered" evidence="7">
    <location>
        <begin position="458"/>
        <end position="491"/>
    </location>
</feature>
<dbReference type="EMBL" id="MU839005">
    <property type="protein sequence ID" value="KAK1768357.1"/>
    <property type="molecule type" value="Genomic_DNA"/>
</dbReference>
<dbReference type="PANTHER" id="PTHR47797">
    <property type="entry name" value="DEHYDROGENASE, PUTATIVE (AFU_ORTHOLOGUE AFUA_8G05805)-RELATED"/>
    <property type="match status" value="1"/>
</dbReference>
<dbReference type="InterPro" id="IPR006593">
    <property type="entry name" value="Cyt_b561/ferric_Rdtase_TM"/>
</dbReference>
<gene>
    <name evidence="12" type="ORF">QBC33DRAFT_577423</name>
</gene>
<dbReference type="RefSeq" id="XP_060284570.1">
    <property type="nucleotide sequence ID" value="XM_060430983.1"/>
</dbReference>
<feature type="transmembrane region" description="Helical" evidence="8">
    <location>
        <begin position="251"/>
        <end position="272"/>
    </location>
</feature>
<evidence type="ECO:0000256" key="1">
    <source>
        <dbReference type="ARBA" id="ARBA00004370"/>
    </source>
</evidence>
<dbReference type="SUPFAM" id="SSF49344">
    <property type="entry name" value="CBD9-like"/>
    <property type="match status" value="1"/>
</dbReference>
<keyword evidence="6 8" id="KW-0472">Membrane</keyword>
<feature type="chain" id="PRO_5042502295" description="DOMON domain-containing protein" evidence="9">
    <location>
        <begin position="25"/>
        <end position="491"/>
    </location>
</feature>
<evidence type="ECO:0008006" key="14">
    <source>
        <dbReference type="Google" id="ProtNLM"/>
    </source>
</evidence>
<keyword evidence="9" id="KW-0732">Signal</keyword>
<keyword evidence="4" id="KW-0249">Electron transport</keyword>
<feature type="domain" description="Cytochrome b561" evidence="11">
    <location>
        <begin position="220"/>
        <end position="339"/>
    </location>
</feature>
<feature type="domain" description="DOMON" evidence="10">
    <location>
        <begin position="51"/>
        <end position="147"/>
    </location>
</feature>
<protein>
    <recommendedName>
        <fullName evidence="14">DOMON domain-containing protein</fullName>
    </recommendedName>
</protein>
<sequence length="491" mass="52296">MVVFPKPLVAIAAVLCSGNGVCFSVGVPSSSASAGSGNIYFQITAPTSAQWVAMGPGTDMADSYMFIMYEDGKGNVTLSPRQGTRHVPPRLDTSASAAKLTLLAGSGVSSDGRTMTANVACANCESLAGGGKLSITDTKSNWIAAWKSGPSFSTTSLSQQLSVHDDTVEFQLDLTKATLSSDKNPFFHSAVSDPDSDSGSSGGGVTVTSDNKENNAIMLAHGVIMAIVVVILYPFGSLLMPLLGKWRVHAAFQMLGFILMWAGFGLGVRSALVGKMLFKQGHTILGTVVVCAFLLQPVLGYLHHRYYVNHESRGLVSYAHIWFGRVMMLLGVINGGLGLQLASSSNTFVITYSVVAAVMFLFYIFIKSARKAFSAVSRLATRNAVQIPMRTFIAPTVSRRADFVQELYLKELKAHKAAPIKDSDAIGQVATFSEPKTPASPEEADLASSLKEYESMAVEVEGQEGADAGKPPAAVEDWLVDEEEDEVANKH</sequence>
<dbReference type="Gene3D" id="1.20.120.1770">
    <property type="match status" value="1"/>
</dbReference>
<proteinExistence type="predicted"/>
<dbReference type="InterPro" id="IPR019711">
    <property type="entry name" value="ATP_synth_F0_suH"/>
</dbReference>
<evidence type="ECO:0000256" key="3">
    <source>
        <dbReference type="ARBA" id="ARBA00022692"/>
    </source>
</evidence>
<accession>A0AAJ0FI33</accession>
<dbReference type="GO" id="GO:0016020">
    <property type="term" value="C:membrane"/>
    <property type="evidence" value="ECO:0007669"/>
    <property type="project" value="UniProtKB-SubCell"/>
</dbReference>
<evidence type="ECO:0000256" key="4">
    <source>
        <dbReference type="ARBA" id="ARBA00022982"/>
    </source>
</evidence>
<keyword evidence="3 8" id="KW-0812">Transmembrane</keyword>
<evidence type="ECO:0000256" key="7">
    <source>
        <dbReference type="SAM" id="MobiDB-lite"/>
    </source>
</evidence>
<dbReference type="Pfam" id="PF10775">
    <property type="entry name" value="ATP_sub_h"/>
    <property type="match status" value="1"/>
</dbReference>
<dbReference type="SMART" id="SM00664">
    <property type="entry name" value="DoH"/>
    <property type="match status" value="1"/>
</dbReference>
<evidence type="ECO:0000256" key="2">
    <source>
        <dbReference type="ARBA" id="ARBA00022448"/>
    </source>
</evidence>
<evidence type="ECO:0000259" key="11">
    <source>
        <dbReference type="SMART" id="SM00665"/>
    </source>
</evidence>
<evidence type="ECO:0000256" key="5">
    <source>
        <dbReference type="ARBA" id="ARBA00022989"/>
    </source>
</evidence>
<feature type="transmembrane region" description="Helical" evidence="8">
    <location>
        <begin position="284"/>
        <end position="302"/>
    </location>
</feature>
<dbReference type="CDD" id="cd09630">
    <property type="entry name" value="CDH_like_cytochrome"/>
    <property type="match status" value="1"/>
</dbReference>
<dbReference type="Pfam" id="PF16010">
    <property type="entry name" value="CDH-cyt"/>
    <property type="match status" value="1"/>
</dbReference>
<dbReference type="InterPro" id="IPR015920">
    <property type="entry name" value="Cellobiose_DH-like_cyt"/>
</dbReference>
<feature type="transmembrane region" description="Helical" evidence="8">
    <location>
        <begin position="322"/>
        <end position="342"/>
    </location>
</feature>
<evidence type="ECO:0000256" key="9">
    <source>
        <dbReference type="SAM" id="SignalP"/>
    </source>
</evidence>
<feature type="compositionally biased region" description="Acidic residues" evidence="7">
    <location>
        <begin position="478"/>
        <end position="491"/>
    </location>
</feature>
<dbReference type="GO" id="GO:0015986">
    <property type="term" value="P:proton motive force-driven ATP synthesis"/>
    <property type="evidence" value="ECO:0007669"/>
    <property type="project" value="InterPro"/>
</dbReference>
<dbReference type="PANTHER" id="PTHR47797:SF4">
    <property type="entry name" value="DOMON DOMAIN-CONTAINING PROTEIN"/>
    <property type="match status" value="1"/>
</dbReference>
<comment type="subcellular location">
    <subcellularLocation>
        <location evidence="1">Membrane</location>
    </subcellularLocation>
</comment>
<reference evidence="12" key="1">
    <citation type="submission" date="2023-06" db="EMBL/GenBank/DDBJ databases">
        <title>Genome-scale phylogeny and comparative genomics of the fungal order Sordariales.</title>
        <authorList>
            <consortium name="Lawrence Berkeley National Laboratory"/>
            <person name="Hensen N."/>
            <person name="Bonometti L."/>
            <person name="Westerberg I."/>
            <person name="Brannstrom I.O."/>
            <person name="Guillou S."/>
            <person name="Cros-Aarteil S."/>
            <person name="Calhoun S."/>
            <person name="Haridas S."/>
            <person name="Kuo A."/>
            <person name="Mondo S."/>
            <person name="Pangilinan J."/>
            <person name="Riley R."/>
            <person name="Labutti K."/>
            <person name="Andreopoulos B."/>
            <person name="Lipzen A."/>
            <person name="Chen C."/>
            <person name="Yanf M."/>
            <person name="Daum C."/>
            <person name="Ng V."/>
            <person name="Clum A."/>
            <person name="Steindorff A."/>
            <person name="Ohm R."/>
            <person name="Martin F."/>
            <person name="Silar P."/>
            <person name="Natvig D."/>
            <person name="Lalanne C."/>
            <person name="Gautier V."/>
            <person name="Ament-Velasquez S.L."/>
            <person name="Kruys A."/>
            <person name="Hutchinson M.I."/>
            <person name="Powell A.J."/>
            <person name="Barry K."/>
            <person name="Miller A.N."/>
            <person name="Grigoriev I.V."/>
            <person name="Debuchy R."/>
            <person name="Gladieux P."/>
            <person name="Thoren M.H."/>
            <person name="Johannesson H."/>
        </authorList>
    </citation>
    <scope>NUCLEOTIDE SEQUENCE</scope>
    <source>
        <strain evidence="12">8032-3</strain>
    </source>
</reference>
<feature type="signal peptide" evidence="9">
    <location>
        <begin position="1"/>
        <end position="24"/>
    </location>
</feature>
<dbReference type="InterPro" id="IPR005018">
    <property type="entry name" value="DOMON_domain"/>
</dbReference>
<dbReference type="CDD" id="cd08760">
    <property type="entry name" value="Cyt_b561_FRRS1_like"/>
    <property type="match status" value="1"/>
</dbReference>
<evidence type="ECO:0000256" key="6">
    <source>
        <dbReference type="ARBA" id="ARBA00023136"/>
    </source>
</evidence>
<feature type="transmembrane region" description="Helical" evidence="8">
    <location>
        <begin position="348"/>
        <end position="366"/>
    </location>
</feature>
<keyword evidence="5 8" id="KW-1133">Transmembrane helix</keyword>
<evidence type="ECO:0000259" key="10">
    <source>
        <dbReference type="SMART" id="SM00664"/>
    </source>
</evidence>
<name>A0AAJ0FI33_9PEZI</name>
<keyword evidence="2" id="KW-0813">Transport</keyword>
<dbReference type="Proteomes" id="UP001244011">
    <property type="component" value="Unassembled WGS sequence"/>
</dbReference>
<dbReference type="SMART" id="SM00665">
    <property type="entry name" value="B561"/>
    <property type="match status" value="1"/>
</dbReference>
<dbReference type="GeneID" id="85314170"/>
<feature type="transmembrane region" description="Helical" evidence="8">
    <location>
        <begin position="216"/>
        <end position="239"/>
    </location>
</feature>
<evidence type="ECO:0000313" key="12">
    <source>
        <dbReference type="EMBL" id="KAK1768357.1"/>
    </source>
</evidence>
<organism evidence="12 13">
    <name type="scientific">Phialemonium atrogriseum</name>
    <dbReference type="NCBI Taxonomy" id="1093897"/>
    <lineage>
        <taxon>Eukaryota</taxon>
        <taxon>Fungi</taxon>
        <taxon>Dikarya</taxon>
        <taxon>Ascomycota</taxon>
        <taxon>Pezizomycotina</taxon>
        <taxon>Sordariomycetes</taxon>
        <taxon>Sordariomycetidae</taxon>
        <taxon>Cephalothecales</taxon>
        <taxon>Cephalothecaceae</taxon>
        <taxon>Phialemonium</taxon>
    </lineage>
</organism>
<evidence type="ECO:0000313" key="13">
    <source>
        <dbReference type="Proteomes" id="UP001244011"/>
    </source>
</evidence>
<keyword evidence="13" id="KW-1185">Reference proteome</keyword>
<dbReference type="Gene3D" id="2.60.40.1210">
    <property type="entry name" value="Cellobiose dehydrogenase, cytochrome domain"/>
    <property type="match status" value="1"/>
</dbReference>
<dbReference type="AlphaFoldDB" id="A0AAJ0FI33"/>
<evidence type="ECO:0000256" key="8">
    <source>
        <dbReference type="SAM" id="Phobius"/>
    </source>
</evidence>
<comment type="caution">
    <text evidence="12">The sequence shown here is derived from an EMBL/GenBank/DDBJ whole genome shotgun (WGS) entry which is preliminary data.</text>
</comment>